<dbReference type="PIRSF" id="PIRSF000445">
    <property type="entry name" value="4pyrrol_synth_GluRdtase"/>
    <property type="match status" value="1"/>
</dbReference>
<evidence type="ECO:0000256" key="14">
    <source>
        <dbReference type="SAM" id="MobiDB-lite"/>
    </source>
</evidence>
<feature type="active site" description="Nucleophile" evidence="8 9">
    <location>
        <position position="42"/>
    </location>
</feature>
<comment type="domain">
    <text evidence="8">Possesses an unusual extended V-shaped dimeric structure with each monomer consisting of three distinct domains arranged along a curved 'spinal' alpha-helix. The N-terminal catalytic domain specifically recognizes the glutamate moiety of the substrate. The second domain is the NADPH-binding domain, and the third C-terminal domain is responsible for dimerization.</text>
</comment>
<feature type="binding site" evidence="8 10">
    <location>
        <position position="115"/>
    </location>
    <ligand>
        <name>substrate</name>
    </ligand>
</feature>
<accession>A0A931GFN5</accession>
<dbReference type="InterPro" id="IPR015895">
    <property type="entry name" value="4pyrrol_synth_GluRdtase_N"/>
</dbReference>
<dbReference type="InterPro" id="IPR036343">
    <property type="entry name" value="GluRdtase_N_sf"/>
</dbReference>
<comment type="miscellaneous">
    <text evidence="8">During catalysis, the active site Cys acts as a nucleophile attacking the alpha-carbonyl group of tRNA-bound glutamate with the formation of a thioester intermediate between enzyme and glutamate, and the concomitant release of tRNA(Glu). The thioester intermediate is finally reduced by direct hydride transfer from NADPH, to form the product GSA.</text>
</comment>
<evidence type="ECO:0000256" key="4">
    <source>
        <dbReference type="ARBA" id="ARBA00022857"/>
    </source>
</evidence>
<keyword evidence="4 8" id="KW-0521">NADP</keyword>
<evidence type="ECO:0000256" key="3">
    <source>
        <dbReference type="ARBA" id="ARBA00012970"/>
    </source>
</evidence>
<dbReference type="GO" id="GO:0050661">
    <property type="term" value="F:NADP binding"/>
    <property type="evidence" value="ECO:0007669"/>
    <property type="project" value="InterPro"/>
</dbReference>
<comment type="function">
    <text evidence="8">Catalyzes the NADPH-dependent reduction of glutamyl-tRNA(Glu) to glutamate 1-semialdehyde (GSA).</text>
</comment>
<protein>
    <recommendedName>
        <fullName evidence="3 8">Glutamyl-tRNA reductase</fullName>
        <shortName evidence="8">GluTR</shortName>
        <ecNumber evidence="3 8">1.2.1.70</ecNumber>
    </recommendedName>
</protein>
<dbReference type="SUPFAM" id="SSF69075">
    <property type="entry name" value="Glutamyl tRNA-reductase dimerization domain"/>
    <property type="match status" value="1"/>
</dbReference>
<dbReference type="NCBIfam" id="NF000750">
    <property type="entry name" value="PRK00045.3-4"/>
    <property type="match status" value="1"/>
</dbReference>
<keyword evidence="19" id="KW-1185">Reference proteome</keyword>
<dbReference type="EC" id="1.2.1.70" evidence="3 8"/>
<evidence type="ECO:0000256" key="8">
    <source>
        <dbReference type="HAMAP-Rule" id="MF_00087"/>
    </source>
</evidence>
<comment type="pathway">
    <text evidence="1 8 13">Porphyrin-containing compound metabolism; protoporphyrin-IX biosynthesis; 5-aminolevulinate from L-glutamyl-tRNA(Glu): step 1/2.</text>
</comment>
<feature type="domain" description="Quinate/shikimate 5-dehydrogenase/glutamyl-tRNA reductase" evidence="16">
    <location>
        <begin position="167"/>
        <end position="295"/>
    </location>
</feature>
<dbReference type="InterPro" id="IPR000343">
    <property type="entry name" value="4pyrrol_synth_GluRdtase"/>
</dbReference>
<dbReference type="InterPro" id="IPR006151">
    <property type="entry name" value="Shikm_DH/Glu-tRNA_Rdtase"/>
</dbReference>
<proteinExistence type="inferred from homology"/>
<feature type="binding site" evidence="8 10">
    <location>
        <position position="104"/>
    </location>
    <ligand>
        <name>substrate</name>
    </ligand>
</feature>
<keyword evidence="6 8" id="KW-0627">Porphyrin biosynthesis</keyword>
<keyword evidence="5 8" id="KW-0560">Oxidoreductase</keyword>
<comment type="caution">
    <text evidence="18">The sequence shown here is derived from an EMBL/GenBank/DDBJ whole genome shotgun (WGS) entry which is preliminary data.</text>
</comment>
<evidence type="ECO:0000256" key="9">
    <source>
        <dbReference type="PIRSR" id="PIRSR000445-1"/>
    </source>
</evidence>
<dbReference type="Pfam" id="PF01488">
    <property type="entry name" value="Shikimate_DH"/>
    <property type="match status" value="1"/>
</dbReference>
<dbReference type="AlphaFoldDB" id="A0A931GFN5"/>
<name>A0A931GFN5_9MICC</name>
<sequence length="444" mass="46398">MASHSDVDLETVARLSAGASEVASGVLDSAGPMTGAVVLATCNRYEIYAEARSEDDVEAARAAIITEIAELSGLDEHTVSMALTTLTGDEAVNHLFNVGAGLDSAVIGEREIAGQVRRALIEAQEAGTTTGPLVRLFQTASRTAKDVGSQTALGGRGLSIVSVALDLAEDLRDADWRTKNVVVFGTGAYAGATMSLLQQRHAENVAVYSNSGRAPAFVATRGGTALTEETLREALADADVVIGCSGGDHKLTAADLAEAGRGNRELVAIDLALTRDFDSSLEDLEHVDVITLESVRMAAPAEQAAALEQAREIVQTAAQDFASGQRERSADAAIVALRKHTQKVLETEVERVRKQHGCTAAAKEVEFAMRRMMKQLLHEPTVRARELAAAGRADEVESALASLFGITGEDIAAQVAGQGGPRPATTAAAPLVPGLTTGSHQRTA</sequence>
<feature type="binding site" evidence="8 11">
    <location>
        <begin position="185"/>
        <end position="190"/>
    </location>
    <ligand>
        <name>NADP(+)</name>
        <dbReference type="ChEBI" id="CHEBI:58349"/>
    </ligand>
</feature>
<feature type="region of interest" description="Disordered" evidence="14">
    <location>
        <begin position="416"/>
        <end position="444"/>
    </location>
</feature>
<evidence type="ECO:0000256" key="12">
    <source>
        <dbReference type="PIRSR" id="PIRSR000445-4"/>
    </source>
</evidence>
<organism evidence="18 19">
    <name type="scientific">Zhihengliuella flava</name>
    <dbReference type="NCBI Taxonomy" id="1285193"/>
    <lineage>
        <taxon>Bacteria</taxon>
        <taxon>Bacillati</taxon>
        <taxon>Actinomycetota</taxon>
        <taxon>Actinomycetes</taxon>
        <taxon>Micrococcales</taxon>
        <taxon>Micrococcaceae</taxon>
        <taxon>Zhihengliuella</taxon>
    </lineage>
</organism>
<evidence type="ECO:0000256" key="5">
    <source>
        <dbReference type="ARBA" id="ARBA00023002"/>
    </source>
</evidence>
<evidence type="ECO:0000256" key="2">
    <source>
        <dbReference type="ARBA" id="ARBA00005916"/>
    </source>
</evidence>
<dbReference type="PANTHER" id="PTHR43013:SF1">
    <property type="entry name" value="GLUTAMYL-TRNA REDUCTASE"/>
    <property type="match status" value="1"/>
</dbReference>
<dbReference type="HAMAP" id="MF_00087">
    <property type="entry name" value="Glu_tRNA_reductase"/>
    <property type="match status" value="1"/>
</dbReference>
<dbReference type="InterPro" id="IPR015896">
    <property type="entry name" value="4pyrrol_synth_GluRdtase_dimer"/>
</dbReference>
<evidence type="ECO:0000256" key="6">
    <source>
        <dbReference type="ARBA" id="ARBA00023244"/>
    </source>
</evidence>
<feature type="compositionally biased region" description="Low complexity" evidence="14">
    <location>
        <begin position="421"/>
        <end position="437"/>
    </location>
</feature>
<evidence type="ECO:0000256" key="1">
    <source>
        <dbReference type="ARBA" id="ARBA00005059"/>
    </source>
</evidence>
<comment type="subunit">
    <text evidence="8">Homodimer.</text>
</comment>
<dbReference type="GO" id="GO:0008883">
    <property type="term" value="F:glutamyl-tRNA reductase activity"/>
    <property type="evidence" value="ECO:0007669"/>
    <property type="project" value="UniProtKB-UniRule"/>
</dbReference>
<dbReference type="SUPFAM" id="SSF51735">
    <property type="entry name" value="NAD(P)-binding Rossmann-fold domains"/>
    <property type="match status" value="1"/>
</dbReference>
<evidence type="ECO:0000259" key="16">
    <source>
        <dbReference type="Pfam" id="PF01488"/>
    </source>
</evidence>
<dbReference type="InterPro" id="IPR036291">
    <property type="entry name" value="NAD(P)-bd_dom_sf"/>
</dbReference>
<evidence type="ECO:0000256" key="11">
    <source>
        <dbReference type="PIRSR" id="PIRSR000445-3"/>
    </source>
</evidence>
<dbReference type="NCBIfam" id="TIGR01035">
    <property type="entry name" value="hemA"/>
    <property type="match status" value="1"/>
</dbReference>
<gene>
    <name evidence="8" type="primary">hemA</name>
    <name evidence="18" type="ORF">IW252_002330</name>
</gene>
<feature type="domain" description="Tetrapyrrole biosynthesis glutamyl-tRNA reductase dimerisation" evidence="15">
    <location>
        <begin position="309"/>
        <end position="406"/>
    </location>
</feature>
<dbReference type="PROSITE" id="PS00747">
    <property type="entry name" value="GLUTR"/>
    <property type="match status" value="1"/>
</dbReference>
<evidence type="ECO:0000313" key="19">
    <source>
        <dbReference type="Proteomes" id="UP000625033"/>
    </source>
</evidence>
<dbReference type="InterPro" id="IPR018214">
    <property type="entry name" value="GluRdtase_CS"/>
</dbReference>
<feature type="site" description="Important for activity" evidence="8 12">
    <location>
        <position position="94"/>
    </location>
</feature>
<dbReference type="EMBL" id="JADOTZ010000001">
    <property type="protein sequence ID" value="MBG6085563.1"/>
    <property type="molecule type" value="Genomic_DNA"/>
</dbReference>
<feature type="binding site" evidence="8 10">
    <location>
        <begin position="41"/>
        <end position="44"/>
    </location>
    <ligand>
        <name>substrate</name>
    </ligand>
</feature>
<evidence type="ECO:0000256" key="10">
    <source>
        <dbReference type="PIRSR" id="PIRSR000445-2"/>
    </source>
</evidence>
<dbReference type="Proteomes" id="UP000625033">
    <property type="component" value="Unassembled WGS sequence"/>
</dbReference>
<evidence type="ECO:0000313" key="18">
    <source>
        <dbReference type="EMBL" id="MBG6085563.1"/>
    </source>
</evidence>
<dbReference type="Gene3D" id="3.30.460.30">
    <property type="entry name" value="Glutamyl-tRNA reductase, N-terminal domain"/>
    <property type="match status" value="1"/>
</dbReference>
<dbReference type="InterPro" id="IPR036453">
    <property type="entry name" value="GluRdtase_dimer_dom_sf"/>
</dbReference>
<dbReference type="Pfam" id="PF00745">
    <property type="entry name" value="GlutR_dimer"/>
    <property type="match status" value="1"/>
</dbReference>
<dbReference type="Pfam" id="PF05201">
    <property type="entry name" value="GlutR_N"/>
    <property type="match status" value="1"/>
</dbReference>
<evidence type="ECO:0000256" key="7">
    <source>
        <dbReference type="ARBA" id="ARBA00047464"/>
    </source>
</evidence>
<evidence type="ECO:0000259" key="17">
    <source>
        <dbReference type="Pfam" id="PF05201"/>
    </source>
</evidence>
<evidence type="ECO:0000256" key="13">
    <source>
        <dbReference type="RuleBase" id="RU000584"/>
    </source>
</evidence>
<dbReference type="PANTHER" id="PTHR43013">
    <property type="entry name" value="GLUTAMYL-TRNA REDUCTASE"/>
    <property type="match status" value="1"/>
</dbReference>
<feature type="binding site" evidence="8 10">
    <location>
        <begin position="109"/>
        <end position="111"/>
    </location>
    <ligand>
        <name>substrate</name>
    </ligand>
</feature>
<reference evidence="18" key="1">
    <citation type="submission" date="2020-11" db="EMBL/GenBank/DDBJ databases">
        <title>Sequencing the genomes of 1000 actinobacteria strains.</title>
        <authorList>
            <person name="Klenk H.-P."/>
        </authorList>
    </citation>
    <scope>NUCLEOTIDE SEQUENCE</scope>
    <source>
        <strain evidence="18">DSM 26152</strain>
    </source>
</reference>
<dbReference type="GO" id="GO:0019353">
    <property type="term" value="P:protoporphyrinogen IX biosynthetic process from glutamate"/>
    <property type="evidence" value="ECO:0007669"/>
    <property type="project" value="TreeGrafter"/>
</dbReference>
<feature type="domain" description="Glutamyl-tRNA reductase N-terminal" evidence="17">
    <location>
        <begin position="3"/>
        <end position="151"/>
    </location>
</feature>
<evidence type="ECO:0000259" key="15">
    <source>
        <dbReference type="Pfam" id="PF00745"/>
    </source>
</evidence>
<comment type="similarity">
    <text evidence="2 8 13">Belongs to the glutamyl-tRNA reductase family.</text>
</comment>
<dbReference type="SUPFAM" id="SSF69742">
    <property type="entry name" value="Glutamyl tRNA-reductase catalytic, N-terminal domain"/>
    <property type="match status" value="1"/>
</dbReference>
<dbReference type="Gene3D" id="3.40.50.720">
    <property type="entry name" value="NAD(P)-binding Rossmann-like Domain"/>
    <property type="match status" value="1"/>
</dbReference>
<comment type="catalytic activity">
    <reaction evidence="7 8 13">
        <text>(S)-4-amino-5-oxopentanoate + tRNA(Glu) + NADP(+) = L-glutamyl-tRNA(Glu) + NADPH + H(+)</text>
        <dbReference type="Rhea" id="RHEA:12344"/>
        <dbReference type="Rhea" id="RHEA-COMP:9663"/>
        <dbReference type="Rhea" id="RHEA-COMP:9680"/>
        <dbReference type="ChEBI" id="CHEBI:15378"/>
        <dbReference type="ChEBI" id="CHEBI:57501"/>
        <dbReference type="ChEBI" id="CHEBI:57783"/>
        <dbReference type="ChEBI" id="CHEBI:58349"/>
        <dbReference type="ChEBI" id="CHEBI:78442"/>
        <dbReference type="ChEBI" id="CHEBI:78520"/>
        <dbReference type="EC" id="1.2.1.70"/>
    </reaction>
</comment>